<dbReference type="RefSeq" id="XP_028031390.1">
    <property type="nucleotide sequence ID" value="XM_028175589.1"/>
</dbReference>
<dbReference type="PANTHER" id="PTHR22750">
    <property type="entry name" value="G-PROTEIN COUPLED RECEPTOR"/>
    <property type="match status" value="1"/>
</dbReference>
<sequence>MSDYFNMSASKMSEGPEIQLFKDTGKEQLLKYQLIAYILGTLIVLSNLVVVVSSGLILKKGQKPKSTYLLLGNVSLADTIVGFSLIFGMSMENTISSNVLCIFQIGMLACPVMVSLFSVGLIAVDRYIYILHGLYYGRWFNTKRVRIGILCTWIISLTLGFLPATGWKNEELLYTRCYYVALFPGILVLLNSVLSIIPIIVVAVLYSIILFRALKNVKNLKAAKNDENPKLETPKLRMYRGTVNENKVKTQFCRSSTSVSDISVHRSSSFHLSQTNQNPKSRIKISTKSKSIDDLTSDNANILHDYRDSKNNDGRTHESGHESKFSVYTVESNLSDRNSSLADANNTSDLEINVNNRSNSNVKSKEPNKWRAITVVMLTSGSFIVTWLPFFVAVILFVFCEDKLKNQKCIEIRRLIEGPLATLAFVNSILNPLIYAWWHKGFQRSVRAYYHKYVHKFTCYFGR</sequence>
<dbReference type="GO" id="GO:0005886">
    <property type="term" value="C:plasma membrane"/>
    <property type="evidence" value="ECO:0007669"/>
    <property type="project" value="UniProtKB-SubCell"/>
</dbReference>
<comment type="similarity">
    <text evidence="2 7">Belongs to the G-protein coupled receptor 1 family.</text>
</comment>
<keyword evidence="5 9" id="KW-1133">Transmembrane helix</keyword>
<organism evidence="11 12">
    <name type="scientific">Bombyx mandarina</name>
    <name type="common">Wild silk moth</name>
    <name type="synonym">Wild silkworm</name>
    <dbReference type="NCBI Taxonomy" id="7092"/>
    <lineage>
        <taxon>Eukaryota</taxon>
        <taxon>Metazoa</taxon>
        <taxon>Ecdysozoa</taxon>
        <taxon>Arthropoda</taxon>
        <taxon>Hexapoda</taxon>
        <taxon>Insecta</taxon>
        <taxon>Pterygota</taxon>
        <taxon>Neoptera</taxon>
        <taxon>Endopterygota</taxon>
        <taxon>Lepidoptera</taxon>
        <taxon>Glossata</taxon>
        <taxon>Ditrysia</taxon>
        <taxon>Bombycoidea</taxon>
        <taxon>Bombycidae</taxon>
        <taxon>Bombycinae</taxon>
        <taxon>Bombyx</taxon>
    </lineage>
</organism>
<accession>A0A6J2JP88</accession>
<dbReference type="InterPro" id="IPR000276">
    <property type="entry name" value="GPCR_Rhodpsn"/>
</dbReference>
<feature type="transmembrane region" description="Helical" evidence="9">
    <location>
        <begin position="70"/>
        <end position="90"/>
    </location>
</feature>
<keyword evidence="11" id="KW-1185">Reference proteome</keyword>
<evidence type="ECO:0000256" key="4">
    <source>
        <dbReference type="ARBA" id="ARBA00022692"/>
    </source>
</evidence>
<evidence type="ECO:0000256" key="9">
    <source>
        <dbReference type="SAM" id="Phobius"/>
    </source>
</evidence>
<evidence type="ECO:0000259" key="10">
    <source>
        <dbReference type="PROSITE" id="PS50262"/>
    </source>
</evidence>
<name>A0A6J2JP88_BOMMA</name>
<evidence type="ECO:0000256" key="2">
    <source>
        <dbReference type="ARBA" id="ARBA00010663"/>
    </source>
</evidence>
<feature type="transmembrane region" description="Helical" evidence="9">
    <location>
        <begin position="34"/>
        <end position="58"/>
    </location>
</feature>
<keyword evidence="7" id="KW-0675">Receptor</keyword>
<evidence type="ECO:0000256" key="1">
    <source>
        <dbReference type="ARBA" id="ARBA00004651"/>
    </source>
</evidence>
<feature type="transmembrane region" description="Helical" evidence="9">
    <location>
        <begin position="373"/>
        <end position="399"/>
    </location>
</feature>
<dbReference type="PROSITE" id="PS50262">
    <property type="entry name" value="G_PROTEIN_RECEP_F1_2"/>
    <property type="match status" value="1"/>
</dbReference>
<keyword evidence="7" id="KW-0807">Transducer</keyword>
<keyword evidence="3" id="KW-1003">Cell membrane</keyword>
<protein>
    <submittedName>
        <fullName evidence="12">Glucose-dependent insulinotropic receptor-like isoform X1</fullName>
    </submittedName>
</protein>
<dbReference type="SUPFAM" id="SSF81321">
    <property type="entry name" value="Family A G protein-coupled receptor-like"/>
    <property type="match status" value="1"/>
</dbReference>
<dbReference type="PRINTS" id="PR00237">
    <property type="entry name" value="GPCRRHODOPSN"/>
</dbReference>
<dbReference type="Proteomes" id="UP000504629">
    <property type="component" value="Unplaced"/>
</dbReference>
<dbReference type="CDD" id="cd00637">
    <property type="entry name" value="7tm_classA_rhodopsin-like"/>
    <property type="match status" value="1"/>
</dbReference>
<dbReference type="InterPro" id="IPR017452">
    <property type="entry name" value="GPCR_Rhodpsn_7TM"/>
</dbReference>
<keyword evidence="7" id="KW-0297">G-protein coupled receptor</keyword>
<evidence type="ECO:0000256" key="5">
    <source>
        <dbReference type="ARBA" id="ARBA00022989"/>
    </source>
</evidence>
<dbReference type="KEGG" id="bman:114243934"/>
<evidence type="ECO:0000256" key="6">
    <source>
        <dbReference type="ARBA" id="ARBA00023136"/>
    </source>
</evidence>
<feature type="compositionally biased region" description="Polar residues" evidence="8">
    <location>
        <begin position="270"/>
        <end position="279"/>
    </location>
</feature>
<dbReference type="GeneID" id="114243934"/>
<proteinExistence type="inferred from homology"/>
<feature type="transmembrane region" description="Helical" evidence="9">
    <location>
        <begin position="145"/>
        <end position="166"/>
    </location>
</feature>
<dbReference type="GO" id="GO:0004930">
    <property type="term" value="F:G protein-coupled receptor activity"/>
    <property type="evidence" value="ECO:0007669"/>
    <property type="project" value="UniProtKB-KW"/>
</dbReference>
<evidence type="ECO:0000256" key="8">
    <source>
        <dbReference type="SAM" id="MobiDB-lite"/>
    </source>
</evidence>
<evidence type="ECO:0000256" key="3">
    <source>
        <dbReference type="ARBA" id="ARBA00022475"/>
    </source>
</evidence>
<keyword evidence="6 9" id="KW-0472">Membrane</keyword>
<evidence type="ECO:0000313" key="11">
    <source>
        <dbReference type="Proteomes" id="UP000504629"/>
    </source>
</evidence>
<keyword evidence="4 7" id="KW-0812">Transmembrane</keyword>
<reference evidence="12" key="1">
    <citation type="submission" date="2025-08" db="UniProtKB">
        <authorList>
            <consortium name="RefSeq"/>
        </authorList>
    </citation>
    <scope>IDENTIFICATION</scope>
    <source>
        <tissue evidence="12">Silk gland</tissue>
    </source>
</reference>
<comment type="subcellular location">
    <subcellularLocation>
        <location evidence="1">Cell membrane</location>
        <topology evidence="1">Multi-pass membrane protein</topology>
    </subcellularLocation>
</comment>
<evidence type="ECO:0000256" key="7">
    <source>
        <dbReference type="RuleBase" id="RU000688"/>
    </source>
</evidence>
<evidence type="ECO:0000313" key="12">
    <source>
        <dbReference type="RefSeq" id="XP_028031390.1"/>
    </source>
</evidence>
<dbReference type="AlphaFoldDB" id="A0A6J2JP88"/>
<dbReference type="Gene3D" id="1.20.1070.10">
    <property type="entry name" value="Rhodopsin 7-helix transmembrane proteins"/>
    <property type="match status" value="2"/>
</dbReference>
<feature type="transmembrane region" description="Helical" evidence="9">
    <location>
        <begin position="419"/>
        <end position="438"/>
    </location>
</feature>
<dbReference type="Pfam" id="PF00001">
    <property type="entry name" value="7tm_1"/>
    <property type="match status" value="1"/>
</dbReference>
<feature type="transmembrane region" description="Helical" evidence="9">
    <location>
        <begin position="102"/>
        <end position="124"/>
    </location>
</feature>
<feature type="region of interest" description="Disordered" evidence="8">
    <location>
        <begin position="269"/>
        <end position="289"/>
    </location>
</feature>
<gene>
    <name evidence="12" type="primary">LOC114243934</name>
</gene>
<dbReference type="PROSITE" id="PS00237">
    <property type="entry name" value="G_PROTEIN_RECEP_F1_1"/>
    <property type="match status" value="1"/>
</dbReference>
<feature type="domain" description="G-protein coupled receptors family 1 profile" evidence="10">
    <location>
        <begin position="46"/>
        <end position="435"/>
    </location>
</feature>
<feature type="transmembrane region" description="Helical" evidence="9">
    <location>
        <begin position="178"/>
        <end position="211"/>
    </location>
</feature>
<dbReference type="OrthoDB" id="10011551at2759"/>